<organism evidence="1 2">
    <name type="scientific">Nesterenkonia rhizosphaerae</name>
    <dbReference type="NCBI Taxonomy" id="1348272"/>
    <lineage>
        <taxon>Bacteria</taxon>
        <taxon>Bacillati</taxon>
        <taxon>Actinomycetota</taxon>
        <taxon>Actinomycetes</taxon>
        <taxon>Micrococcales</taxon>
        <taxon>Micrococcaceae</taxon>
        <taxon>Nesterenkonia</taxon>
    </lineage>
</organism>
<keyword evidence="2" id="KW-1185">Reference proteome</keyword>
<reference evidence="2" key="1">
    <citation type="journal article" date="2019" name="Int. J. Syst. Evol. Microbiol.">
        <title>The Global Catalogue of Microorganisms (GCM) 10K type strain sequencing project: providing services to taxonomists for standard genome sequencing and annotation.</title>
        <authorList>
            <consortium name="The Broad Institute Genomics Platform"/>
            <consortium name="The Broad Institute Genome Sequencing Center for Infectious Disease"/>
            <person name="Wu L."/>
            <person name="Ma J."/>
        </authorList>
    </citation>
    <scope>NUCLEOTIDE SEQUENCE [LARGE SCALE GENOMIC DNA]</scope>
    <source>
        <strain evidence="2">JCM 19129</strain>
    </source>
</reference>
<proteinExistence type="predicted"/>
<evidence type="ECO:0000313" key="1">
    <source>
        <dbReference type="EMBL" id="GAA4923735.1"/>
    </source>
</evidence>
<dbReference type="EMBL" id="BAABLW010000007">
    <property type="protein sequence ID" value="GAA4923735.1"/>
    <property type="molecule type" value="Genomic_DNA"/>
</dbReference>
<dbReference type="Proteomes" id="UP001500368">
    <property type="component" value="Unassembled WGS sequence"/>
</dbReference>
<name>A0ABP9FZM1_9MICC</name>
<comment type="caution">
    <text evidence="1">The sequence shown here is derived from an EMBL/GenBank/DDBJ whole genome shotgun (WGS) entry which is preliminary data.</text>
</comment>
<gene>
    <name evidence="1" type="ORF">GCM10025790_21120</name>
</gene>
<accession>A0ABP9FZM1</accession>
<dbReference type="RefSeq" id="WP_345477971.1">
    <property type="nucleotide sequence ID" value="NZ_BAABLW010000007.1"/>
</dbReference>
<protein>
    <submittedName>
        <fullName evidence="1">Uncharacterized protein</fullName>
    </submittedName>
</protein>
<evidence type="ECO:0000313" key="2">
    <source>
        <dbReference type="Proteomes" id="UP001500368"/>
    </source>
</evidence>
<sequence length="80" mass="9180">MRSGRAVYEVLHDEEFTPGELVVAKPYWLDNEKITVLARLNGEADLSRNLYHSQVVFIDYLEHLSDLDHRTVKGPLWGGV</sequence>